<accession>A0A177JBK6</accession>
<dbReference type="RefSeq" id="WP_063977013.1">
    <property type="nucleotide sequence ID" value="NZ_LSTR01000083.1"/>
</dbReference>
<dbReference type="OrthoDB" id="2548453at2"/>
<protein>
    <submittedName>
        <fullName evidence="1">Uncharacterized protein</fullName>
    </submittedName>
</protein>
<comment type="caution">
    <text evidence="1">The sequence shown here is derived from an EMBL/GenBank/DDBJ whole genome shotgun (WGS) entry which is preliminary data.</text>
</comment>
<dbReference type="Proteomes" id="UP000077262">
    <property type="component" value="Unassembled WGS sequence"/>
</dbReference>
<proteinExistence type="predicted"/>
<organism evidence="1 2">
    <name type="scientific">Sphingobium yanoikuyae</name>
    <name type="common">Sphingomonas yanoikuyae</name>
    <dbReference type="NCBI Taxonomy" id="13690"/>
    <lineage>
        <taxon>Bacteria</taxon>
        <taxon>Pseudomonadati</taxon>
        <taxon>Pseudomonadota</taxon>
        <taxon>Alphaproteobacteria</taxon>
        <taxon>Sphingomonadales</taxon>
        <taxon>Sphingomonadaceae</taxon>
        <taxon>Sphingobium</taxon>
    </lineage>
</organism>
<reference evidence="1 2" key="1">
    <citation type="submission" date="2016-02" db="EMBL/GenBank/DDBJ databases">
        <authorList>
            <person name="Wen L."/>
            <person name="He K."/>
            <person name="Yang H."/>
        </authorList>
    </citation>
    <scope>NUCLEOTIDE SEQUENCE [LARGE SCALE GENOMIC DNA]</scope>
    <source>
        <strain evidence="1 2">CD09_2</strain>
    </source>
</reference>
<dbReference type="AlphaFoldDB" id="A0A177JBK6"/>
<sequence length="375" mass="41001">MSEETSTSVKRIIEPFVYFPNHASAIAGLGGAHRSPDPNYCFHTHYFEYAPGRVIMHVTLLGAQAGFGELSIRIHAYRPGNEALGIKMVGAHRENLSGLSGDHHIAVKFAAIPGVHYAAYGFFTEASDITALGIDLIAEEFGDDDAGNYREADAPQTILVAHALEETASLISAQPPTLQMPMSQVCTKKQLDELDRWEPWGSAISGAGSRLDRWRQIFALRVLERYGLLQKEARCLMLEPASHELASVLSDAGCFVERIGMSERAEDRISRHDIGYFDFAICTRPTAWLQDRAAVNAFIDQLLQNILSGGFAIIVFDYDPASGTAETKLTKGDIERAAFHLLGHSHNVAQLNFSSGIGPDAPSSPETAFAMVIQR</sequence>
<evidence type="ECO:0000313" key="1">
    <source>
        <dbReference type="EMBL" id="OAH38136.1"/>
    </source>
</evidence>
<gene>
    <name evidence="1" type="ORF">AX777_23330</name>
</gene>
<dbReference type="EMBL" id="LSTR01000083">
    <property type="protein sequence ID" value="OAH38136.1"/>
    <property type="molecule type" value="Genomic_DNA"/>
</dbReference>
<name>A0A177JBK6_SPHYA</name>
<evidence type="ECO:0000313" key="2">
    <source>
        <dbReference type="Proteomes" id="UP000077262"/>
    </source>
</evidence>